<protein>
    <submittedName>
        <fullName evidence="2">Uncharacterized protein</fullName>
    </submittedName>
</protein>
<comment type="caution">
    <text evidence="2">The sequence shown here is derived from an EMBL/GenBank/DDBJ whole genome shotgun (WGS) entry which is preliminary data.</text>
</comment>
<sequence>MLLQLSGSCVPFFFLLLFLTALAGPAQPVRLHDDHRLTLQHNLLGAVRLTHISPLTSLALPPFGSLDASPSSVTHTLLQGATSVGEEFGASAKVLGAVI</sequence>
<gene>
    <name evidence="2" type="ORF">EYF80_038376</name>
</gene>
<dbReference type="AlphaFoldDB" id="A0A4Z2GET4"/>
<evidence type="ECO:0000256" key="1">
    <source>
        <dbReference type="SAM" id="SignalP"/>
    </source>
</evidence>
<evidence type="ECO:0000313" key="2">
    <source>
        <dbReference type="EMBL" id="TNN51403.1"/>
    </source>
</evidence>
<proteinExistence type="predicted"/>
<dbReference type="EMBL" id="SRLO01000583">
    <property type="protein sequence ID" value="TNN51403.1"/>
    <property type="molecule type" value="Genomic_DNA"/>
</dbReference>
<feature type="chain" id="PRO_5021246169" evidence="1">
    <location>
        <begin position="29"/>
        <end position="99"/>
    </location>
</feature>
<feature type="signal peptide" evidence="1">
    <location>
        <begin position="1"/>
        <end position="28"/>
    </location>
</feature>
<organism evidence="2 3">
    <name type="scientific">Liparis tanakae</name>
    <name type="common">Tanaka's snailfish</name>
    <dbReference type="NCBI Taxonomy" id="230148"/>
    <lineage>
        <taxon>Eukaryota</taxon>
        <taxon>Metazoa</taxon>
        <taxon>Chordata</taxon>
        <taxon>Craniata</taxon>
        <taxon>Vertebrata</taxon>
        <taxon>Euteleostomi</taxon>
        <taxon>Actinopterygii</taxon>
        <taxon>Neopterygii</taxon>
        <taxon>Teleostei</taxon>
        <taxon>Neoteleostei</taxon>
        <taxon>Acanthomorphata</taxon>
        <taxon>Eupercaria</taxon>
        <taxon>Perciformes</taxon>
        <taxon>Cottioidei</taxon>
        <taxon>Cottales</taxon>
        <taxon>Liparidae</taxon>
        <taxon>Liparis</taxon>
    </lineage>
</organism>
<dbReference type="Proteomes" id="UP000314294">
    <property type="component" value="Unassembled WGS sequence"/>
</dbReference>
<reference evidence="2 3" key="1">
    <citation type="submission" date="2019-03" db="EMBL/GenBank/DDBJ databases">
        <title>First draft genome of Liparis tanakae, snailfish: a comprehensive survey of snailfish specific genes.</title>
        <authorList>
            <person name="Kim W."/>
            <person name="Song I."/>
            <person name="Jeong J.-H."/>
            <person name="Kim D."/>
            <person name="Kim S."/>
            <person name="Ryu S."/>
            <person name="Song J.Y."/>
            <person name="Lee S.K."/>
        </authorList>
    </citation>
    <scope>NUCLEOTIDE SEQUENCE [LARGE SCALE GENOMIC DNA]</scope>
    <source>
        <tissue evidence="2">Muscle</tissue>
    </source>
</reference>
<name>A0A4Z2GET4_9TELE</name>
<evidence type="ECO:0000313" key="3">
    <source>
        <dbReference type="Proteomes" id="UP000314294"/>
    </source>
</evidence>
<keyword evidence="3" id="KW-1185">Reference proteome</keyword>
<accession>A0A4Z2GET4</accession>
<keyword evidence="1" id="KW-0732">Signal</keyword>